<reference evidence="1" key="1">
    <citation type="journal article" date="2014" name="Int. J. Syst. Evol. Microbiol.">
        <title>Complete genome sequence of Corynebacterium casei LMG S-19264T (=DSM 44701T), isolated from a smear-ripened cheese.</title>
        <authorList>
            <consortium name="US DOE Joint Genome Institute (JGI-PGF)"/>
            <person name="Walter F."/>
            <person name="Albersmeier A."/>
            <person name="Kalinowski J."/>
            <person name="Ruckert C."/>
        </authorList>
    </citation>
    <scope>NUCLEOTIDE SEQUENCE</scope>
    <source>
        <strain evidence="1">VKM B-2484</strain>
    </source>
</reference>
<evidence type="ECO:0000313" key="1">
    <source>
        <dbReference type="EMBL" id="GLK74655.1"/>
    </source>
</evidence>
<accession>A0A9W6JBR8</accession>
<dbReference type="EMBL" id="BSFJ01000046">
    <property type="protein sequence ID" value="GLK74655.1"/>
    <property type="molecule type" value="Genomic_DNA"/>
</dbReference>
<protein>
    <submittedName>
        <fullName evidence="1">Uncharacterized protein</fullName>
    </submittedName>
</protein>
<evidence type="ECO:0000313" key="2">
    <source>
        <dbReference type="Proteomes" id="UP001143370"/>
    </source>
</evidence>
<sequence length="49" mass="5507">MALGALRYKLTVSEHFAGRRRLRFSFFMDEPSYGAGAFRVLAGLWLAGL</sequence>
<proteinExistence type="predicted"/>
<dbReference type="Proteomes" id="UP001143370">
    <property type="component" value="Unassembled WGS sequence"/>
</dbReference>
<reference evidence="1" key="2">
    <citation type="submission" date="2023-01" db="EMBL/GenBank/DDBJ databases">
        <authorList>
            <person name="Sun Q."/>
            <person name="Evtushenko L."/>
        </authorList>
    </citation>
    <scope>NUCLEOTIDE SEQUENCE</scope>
    <source>
        <strain evidence="1">VKM B-2484</strain>
    </source>
</reference>
<dbReference type="AlphaFoldDB" id="A0A9W6JBR8"/>
<name>A0A9W6JBR8_9HYPH</name>
<comment type="caution">
    <text evidence="1">The sequence shown here is derived from an EMBL/GenBank/DDBJ whole genome shotgun (WGS) entry which is preliminary data.</text>
</comment>
<gene>
    <name evidence="1" type="ORF">GCM10017643_47740</name>
</gene>
<keyword evidence="2" id="KW-1185">Reference proteome</keyword>
<organism evidence="1 2">
    <name type="scientific">Ancylobacter dichloromethanicus</name>
    <dbReference type="NCBI Taxonomy" id="518825"/>
    <lineage>
        <taxon>Bacteria</taxon>
        <taxon>Pseudomonadati</taxon>
        <taxon>Pseudomonadota</taxon>
        <taxon>Alphaproteobacteria</taxon>
        <taxon>Hyphomicrobiales</taxon>
        <taxon>Xanthobacteraceae</taxon>
        <taxon>Ancylobacter</taxon>
    </lineage>
</organism>